<gene>
    <name evidence="3" type="ORF">FNU76_00980</name>
</gene>
<name>A0A516SA55_9NEIS</name>
<dbReference type="Proteomes" id="UP000317550">
    <property type="component" value="Chromosome"/>
</dbReference>
<accession>A0A516SA55</accession>
<dbReference type="KEGG" id="cari:FNU76_00980"/>
<dbReference type="Pfam" id="PF03658">
    <property type="entry name" value="Ub-RnfH"/>
    <property type="match status" value="1"/>
</dbReference>
<dbReference type="EMBL" id="CP041730">
    <property type="protein sequence ID" value="QDQ25036.1"/>
    <property type="molecule type" value="Genomic_DNA"/>
</dbReference>
<evidence type="ECO:0000256" key="1">
    <source>
        <dbReference type="ARBA" id="ARBA00010645"/>
    </source>
</evidence>
<keyword evidence="4" id="KW-1185">Reference proteome</keyword>
<organism evidence="3 4">
    <name type="scientific">Chitinimonas arctica</name>
    <dbReference type="NCBI Taxonomy" id="2594795"/>
    <lineage>
        <taxon>Bacteria</taxon>
        <taxon>Pseudomonadati</taxon>
        <taxon>Pseudomonadota</taxon>
        <taxon>Betaproteobacteria</taxon>
        <taxon>Neisseriales</taxon>
        <taxon>Chitinibacteraceae</taxon>
        <taxon>Chitinimonas</taxon>
    </lineage>
</organism>
<reference evidence="4" key="1">
    <citation type="submission" date="2019-07" db="EMBL/GenBank/DDBJ databases">
        <title>Chitinimonas sp. nov., isolated from Ny-Alesund, arctica soil.</title>
        <authorList>
            <person name="Xu Q."/>
            <person name="Peng F."/>
        </authorList>
    </citation>
    <scope>NUCLEOTIDE SEQUENCE [LARGE SCALE GENOMIC DNA]</scope>
    <source>
        <strain evidence="4">R3-44</strain>
    </source>
</reference>
<comment type="similarity">
    <text evidence="1 2">Belongs to the UPF0125 (RnfH) family.</text>
</comment>
<dbReference type="Gene3D" id="3.10.20.280">
    <property type="entry name" value="RnfH-like"/>
    <property type="match status" value="1"/>
</dbReference>
<evidence type="ECO:0000313" key="4">
    <source>
        <dbReference type="Proteomes" id="UP000317550"/>
    </source>
</evidence>
<dbReference type="NCBIfam" id="NF002490">
    <property type="entry name" value="PRK01777.1"/>
    <property type="match status" value="1"/>
</dbReference>
<sequence>MSESIEVEVEVVYADPARQLMRVVRLPLGATVAMAIDAAALATELADVDLAACPVGIFGQVCARTKVLRQHDRVELYRPLIADPKDARHRRVALGKTMKKAD</sequence>
<dbReference type="InterPro" id="IPR037021">
    <property type="entry name" value="RnfH_sf"/>
</dbReference>
<proteinExistence type="inferred from homology"/>
<evidence type="ECO:0000313" key="3">
    <source>
        <dbReference type="EMBL" id="QDQ25036.1"/>
    </source>
</evidence>
<dbReference type="InterPro" id="IPR016155">
    <property type="entry name" value="Mopterin_synth/thiamin_S_b"/>
</dbReference>
<dbReference type="PANTHER" id="PTHR37483">
    <property type="entry name" value="UPF0125 PROTEIN RATB"/>
    <property type="match status" value="1"/>
</dbReference>
<dbReference type="OrthoDB" id="9796575at2"/>
<dbReference type="PANTHER" id="PTHR37483:SF1">
    <property type="entry name" value="UPF0125 PROTEIN RATB"/>
    <property type="match status" value="1"/>
</dbReference>
<dbReference type="InterPro" id="IPR005346">
    <property type="entry name" value="RnfH"/>
</dbReference>
<dbReference type="RefSeq" id="WP_143855961.1">
    <property type="nucleotide sequence ID" value="NZ_CP041730.1"/>
</dbReference>
<dbReference type="SUPFAM" id="SSF54285">
    <property type="entry name" value="MoaD/ThiS"/>
    <property type="match status" value="1"/>
</dbReference>
<evidence type="ECO:0000256" key="2">
    <source>
        <dbReference type="HAMAP-Rule" id="MF_00460"/>
    </source>
</evidence>
<protein>
    <recommendedName>
        <fullName evidence="2">UPF0125 protein FNU76_00980</fullName>
    </recommendedName>
</protein>
<dbReference type="HAMAP" id="MF_00460">
    <property type="entry name" value="UPF0125_RnfH"/>
    <property type="match status" value="1"/>
</dbReference>
<dbReference type="AlphaFoldDB" id="A0A516SA55"/>